<feature type="compositionally biased region" description="Polar residues" evidence="1">
    <location>
        <begin position="563"/>
        <end position="575"/>
    </location>
</feature>
<reference evidence="2 3" key="1">
    <citation type="journal article" date="2019" name="Nat. Ecol. Evol.">
        <title>Megaphylogeny resolves global patterns of mushroom evolution.</title>
        <authorList>
            <person name="Varga T."/>
            <person name="Krizsan K."/>
            <person name="Foldi C."/>
            <person name="Dima B."/>
            <person name="Sanchez-Garcia M."/>
            <person name="Sanchez-Ramirez S."/>
            <person name="Szollosi G.J."/>
            <person name="Szarkandi J.G."/>
            <person name="Papp V."/>
            <person name="Albert L."/>
            <person name="Andreopoulos W."/>
            <person name="Angelini C."/>
            <person name="Antonin V."/>
            <person name="Barry K.W."/>
            <person name="Bougher N.L."/>
            <person name="Buchanan P."/>
            <person name="Buyck B."/>
            <person name="Bense V."/>
            <person name="Catcheside P."/>
            <person name="Chovatia M."/>
            <person name="Cooper J."/>
            <person name="Damon W."/>
            <person name="Desjardin D."/>
            <person name="Finy P."/>
            <person name="Geml J."/>
            <person name="Haridas S."/>
            <person name="Hughes K."/>
            <person name="Justo A."/>
            <person name="Karasinski D."/>
            <person name="Kautmanova I."/>
            <person name="Kiss B."/>
            <person name="Kocsube S."/>
            <person name="Kotiranta H."/>
            <person name="LaButti K.M."/>
            <person name="Lechner B.E."/>
            <person name="Liimatainen K."/>
            <person name="Lipzen A."/>
            <person name="Lukacs Z."/>
            <person name="Mihaltcheva S."/>
            <person name="Morgado L.N."/>
            <person name="Niskanen T."/>
            <person name="Noordeloos M.E."/>
            <person name="Ohm R.A."/>
            <person name="Ortiz-Santana B."/>
            <person name="Ovrebo C."/>
            <person name="Racz N."/>
            <person name="Riley R."/>
            <person name="Savchenko A."/>
            <person name="Shiryaev A."/>
            <person name="Soop K."/>
            <person name="Spirin V."/>
            <person name="Szebenyi C."/>
            <person name="Tomsovsky M."/>
            <person name="Tulloss R.E."/>
            <person name="Uehling J."/>
            <person name="Grigoriev I.V."/>
            <person name="Vagvolgyi C."/>
            <person name="Papp T."/>
            <person name="Martin F.M."/>
            <person name="Miettinen O."/>
            <person name="Hibbett D.S."/>
            <person name="Nagy L.G."/>
        </authorList>
    </citation>
    <scope>NUCLEOTIDE SEQUENCE [LARGE SCALE GENOMIC DNA]</scope>
    <source>
        <strain evidence="2 3">CBS 166.37</strain>
    </source>
</reference>
<dbReference type="OrthoDB" id="2357318at2759"/>
<evidence type="ECO:0000256" key="1">
    <source>
        <dbReference type="SAM" id="MobiDB-lite"/>
    </source>
</evidence>
<sequence length="815" mass="88622">MSSADRGYTTLLTHLHNPTSPLPFTTIQGALAHHLANLSPLPTPLAATAVSSPLYLSLPLTHIKLQSLSIAFRHASHLKYRALIEAEKNQSQVASLFRKSTQAAMGQWANEVVKGVQGGHPVLRLACCTGLLLGVHDLKVVGKTGEEEGVDLGKPREGVEDEVVVALAEVMDIYAYAYLSVPTSFGAEEWEKEFQPAGQDILSLALILASQSLPLVVRDKLKVLPLPMLTRALTTTISSTFKSGAFLSDLQASLKSKDNKICIPSSSPMSQTLQSISSSPLMSSIASLSKLTATVLSLMLDTSSPTRVDEGMHTTSLTLETFREMSRQVETDWASTQLARASEDDISPDSKDLTKSIWTTLKTLLFSNIMLADAVLSTVVFIPPLSPPHSHVTPSTLALQVLRTLSHLSFVISQFGGVTTTSQGFEALKKTFYLALDILAQGDSDSGVSGAKANAYVRESCLSLKAEGSRVAPSVQEAKQVYVLVSIEQLVPALSEESIKQWVWGLCYSHLSDPTHRETYESAHSVVLAIFASHAQQHQQQRADRRLLSGTDTVDSQDEDGSNHNTGGHTATNSPGRGDKAAGKEVSSGKELGSSTNFVKRMVPFYAHCLVENSVDGKLSTNQLRLAYSALVRSASASAYMLDVPPDETYTLAWYCIEVLLDTIRELLSMRQSSGNSKGKAKLLEHEGKTEERLHRLHLMLISTIPSLPLPLMLHALEEIRTVIAAYPQVDSGVVIEGAEEEGNKKELVESLFKEILERVGDREKEAAIQWWYKYRPILSKDGANDIKTTGSVNSVVGHLKGLGKQKTEVPEPRL</sequence>
<feature type="region of interest" description="Disordered" evidence="1">
    <location>
        <begin position="552"/>
        <end position="592"/>
    </location>
</feature>
<dbReference type="Proteomes" id="UP000308652">
    <property type="component" value="Unassembled WGS sequence"/>
</dbReference>
<proteinExistence type="predicted"/>
<dbReference type="InterPro" id="IPR055334">
    <property type="entry name" value="PEX8-like"/>
</dbReference>
<evidence type="ECO:0000313" key="3">
    <source>
        <dbReference type="Proteomes" id="UP000308652"/>
    </source>
</evidence>
<dbReference type="PANTHER" id="PTHR39214">
    <property type="entry name" value="MICROBODY (PEROXISOME) BIOGENESIS PROTEIN PEROXIN 8 (EUROFUNG)"/>
    <property type="match status" value="1"/>
</dbReference>
<dbReference type="AlphaFoldDB" id="A0A5C3M1K3"/>
<protein>
    <submittedName>
        <fullName evidence="2">Uncharacterized protein</fullName>
    </submittedName>
</protein>
<dbReference type="EMBL" id="ML213601">
    <property type="protein sequence ID" value="TFK39012.1"/>
    <property type="molecule type" value="Genomic_DNA"/>
</dbReference>
<name>A0A5C3M1K3_9AGAR</name>
<evidence type="ECO:0000313" key="2">
    <source>
        <dbReference type="EMBL" id="TFK39012.1"/>
    </source>
</evidence>
<gene>
    <name evidence="2" type="ORF">BDQ12DRAFT_604733</name>
</gene>
<dbReference type="STRING" id="68775.A0A5C3M1K3"/>
<organism evidence="2 3">
    <name type="scientific">Crucibulum laeve</name>
    <dbReference type="NCBI Taxonomy" id="68775"/>
    <lineage>
        <taxon>Eukaryota</taxon>
        <taxon>Fungi</taxon>
        <taxon>Dikarya</taxon>
        <taxon>Basidiomycota</taxon>
        <taxon>Agaricomycotina</taxon>
        <taxon>Agaricomycetes</taxon>
        <taxon>Agaricomycetidae</taxon>
        <taxon>Agaricales</taxon>
        <taxon>Agaricineae</taxon>
        <taxon>Nidulariaceae</taxon>
        <taxon>Crucibulum</taxon>
    </lineage>
</organism>
<dbReference type="PANTHER" id="PTHR39214:SF1">
    <property type="entry name" value="MICROBODY (PEROXISOME) BIOGENESIS PROTEIN PEROXIN 8 (EUROFUNG)"/>
    <property type="match status" value="1"/>
</dbReference>
<accession>A0A5C3M1K3</accession>
<keyword evidence="3" id="KW-1185">Reference proteome</keyword>